<keyword evidence="4" id="KW-1185">Reference proteome</keyword>
<dbReference type="RefSeq" id="WP_179720718.1">
    <property type="nucleotide sequence ID" value="NZ_JACBZT010000001.1"/>
</dbReference>
<keyword evidence="2" id="KW-1133">Transmembrane helix</keyword>
<comment type="caution">
    <text evidence="3">The sequence shown here is derived from an EMBL/GenBank/DDBJ whole genome shotgun (WGS) entry which is preliminary data.</text>
</comment>
<name>A0A853CN86_9ACTN</name>
<proteinExistence type="predicted"/>
<sequence>MTVPPLFGWEHVLIGLVVVALAGVVGLVLLAVGRAGSERDEWQAFLDGRSARGRDQSADTSTSTAATEPTTAAP</sequence>
<feature type="region of interest" description="Disordered" evidence="1">
    <location>
        <begin position="47"/>
        <end position="74"/>
    </location>
</feature>
<evidence type="ECO:0000256" key="2">
    <source>
        <dbReference type="SAM" id="Phobius"/>
    </source>
</evidence>
<evidence type="ECO:0000256" key="1">
    <source>
        <dbReference type="SAM" id="MobiDB-lite"/>
    </source>
</evidence>
<feature type="transmembrane region" description="Helical" evidence="2">
    <location>
        <begin position="12"/>
        <end position="32"/>
    </location>
</feature>
<keyword evidence="2" id="KW-0472">Membrane</keyword>
<keyword evidence="2" id="KW-0812">Transmembrane</keyword>
<feature type="compositionally biased region" description="Low complexity" evidence="1">
    <location>
        <begin position="58"/>
        <end position="74"/>
    </location>
</feature>
<dbReference type="EMBL" id="JACBZT010000001">
    <property type="protein sequence ID" value="NYJ08269.1"/>
    <property type="molecule type" value="Genomic_DNA"/>
</dbReference>
<organism evidence="3 4">
    <name type="scientific">Petropleomorpha daqingensis</name>
    <dbReference type="NCBI Taxonomy" id="2026353"/>
    <lineage>
        <taxon>Bacteria</taxon>
        <taxon>Bacillati</taxon>
        <taxon>Actinomycetota</taxon>
        <taxon>Actinomycetes</taxon>
        <taxon>Geodermatophilales</taxon>
        <taxon>Geodermatophilaceae</taxon>
        <taxon>Petropleomorpha</taxon>
    </lineage>
</organism>
<protein>
    <submittedName>
        <fullName evidence="3">Uncharacterized protein</fullName>
    </submittedName>
</protein>
<accession>A0A853CN86</accession>
<evidence type="ECO:0000313" key="4">
    <source>
        <dbReference type="Proteomes" id="UP000541969"/>
    </source>
</evidence>
<evidence type="ECO:0000313" key="3">
    <source>
        <dbReference type="EMBL" id="NYJ08269.1"/>
    </source>
</evidence>
<dbReference type="Proteomes" id="UP000541969">
    <property type="component" value="Unassembled WGS sequence"/>
</dbReference>
<gene>
    <name evidence="3" type="ORF">GGQ55_004547</name>
</gene>
<reference evidence="3 4" key="1">
    <citation type="submission" date="2020-07" db="EMBL/GenBank/DDBJ databases">
        <title>Sequencing the genomes of 1000 actinobacteria strains.</title>
        <authorList>
            <person name="Klenk H.-P."/>
        </authorList>
    </citation>
    <scope>NUCLEOTIDE SEQUENCE [LARGE SCALE GENOMIC DNA]</scope>
    <source>
        <strain evidence="3 4">DSM 104001</strain>
    </source>
</reference>
<dbReference type="AlphaFoldDB" id="A0A853CN86"/>